<dbReference type="PROSITE" id="PS51740">
    <property type="entry name" value="SPOVT_ABRB"/>
    <property type="match status" value="2"/>
</dbReference>
<comment type="similarity">
    <text evidence="7">Belongs to the MraZ family.</text>
</comment>
<keyword evidence="5 7" id="KW-0238">DNA-binding</keyword>
<dbReference type="InterPro" id="IPR007159">
    <property type="entry name" value="SpoVT-AbrB_dom"/>
</dbReference>
<comment type="subunit">
    <text evidence="7">Forms oligomers.</text>
</comment>
<dbReference type="GO" id="GO:0000976">
    <property type="term" value="F:transcription cis-regulatory region binding"/>
    <property type="evidence" value="ECO:0007669"/>
    <property type="project" value="TreeGrafter"/>
</dbReference>
<dbReference type="GO" id="GO:0005737">
    <property type="term" value="C:cytoplasm"/>
    <property type="evidence" value="ECO:0007669"/>
    <property type="project" value="UniProtKB-UniRule"/>
</dbReference>
<dbReference type="EMBL" id="JQBS01000035">
    <property type="protein sequence ID" value="KRN54639.1"/>
    <property type="molecule type" value="Genomic_DNA"/>
</dbReference>
<dbReference type="InterPro" id="IPR020603">
    <property type="entry name" value="MraZ_dom"/>
</dbReference>
<organism evidence="9 10">
    <name type="scientific">Carnobacterium divergens DSM 20623</name>
    <dbReference type="NCBI Taxonomy" id="1449336"/>
    <lineage>
        <taxon>Bacteria</taxon>
        <taxon>Bacillati</taxon>
        <taxon>Bacillota</taxon>
        <taxon>Bacilli</taxon>
        <taxon>Lactobacillales</taxon>
        <taxon>Carnobacteriaceae</taxon>
        <taxon>Carnobacterium</taxon>
    </lineage>
</organism>
<keyword evidence="2 7" id="KW-0963">Cytoplasm</keyword>
<dbReference type="FunFam" id="3.40.1550.20:FF:000002">
    <property type="entry name" value="Transcriptional regulator MraZ"/>
    <property type="match status" value="1"/>
</dbReference>
<dbReference type="Proteomes" id="UP000051658">
    <property type="component" value="Unassembled WGS sequence"/>
</dbReference>
<evidence type="ECO:0000256" key="2">
    <source>
        <dbReference type="ARBA" id="ARBA00022490"/>
    </source>
</evidence>
<evidence type="ECO:0000256" key="1">
    <source>
        <dbReference type="ARBA" id="ARBA00013860"/>
    </source>
</evidence>
<evidence type="ECO:0000256" key="5">
    <source>
        <dbReference type="ARBA" id="ARBA00023125"/>
    </source>
</evidence>
<dbReference type="InterPro" id="IPR003444">
    <property type="entry name" value="MraZ"/>
</dbReference>
<evidence type="ECO:0000256" key="6">
    <source>
        <dbReference type="ARBA" id="ARBA00023163"/>
    </source>
</evidence>
<evidence type="ECO:0000313" key="10">
    <source>
        <dbReference type="Proteomes" id="UP000051658"/>
    </source>
</evidence>
<dbReference type="GO" id="GO:0009295">
    <property type="term" value="C:nucleoid"/>
    <property type="evidence" value="ECO:0007669"/>
    <property type="project" value="UniProtKB-SubCell"/>
</dbReference>
<dbReference type="eggNOG" id="COG2001">
    <property type="taxonomic scope" value="Bacteria"/>
</dbReference>
<dbReference type="AlphaFoldDB" id="A0A0R2HP66"/>
<keyword evidence="6 7" id="KW-0804">Transcription</keyword>
<dbReference type="InterPro" id="IPR038619">
    <property type="entry name" value="MraZ_sf"/>
</dbReference>
<evidence type="ECO:0000313" key="9">
    <source>
        <dbReference type="EMBL" id="KRN54639.1"/>
    </source>
</evidence>
<evidence type="ECO:0000256" key="3">
    <source>
        <dbReference type="ARBA" id="ARBA00022737"/>
    </source>
</evidence>
<evidence type="ECO:0000256" key="4">
    <source>
        <dbReference type="ARBA" id="ARBA00023015"/>
    </source>
</evidence>
<evidence type="ECO:0000259" key="8">
    <source>
        <dbReference type="PROSITE" id="PS51740"/>
    </source>
</evidence>
<dbReference type="CDD" id="cd16320">
    <property type="entry name" value="MraZ_N"/>
    <property type="match status" value="1"/>
</dbReference>
<evidence type="ECO:0000256" key="7">
    <source>
        <dbReference type="HAMAP-Rule" id="MF_01008"/>
    </source>
</evidence>
<comment type="subcellular location">
    <subcellularLocation>
        <location evidence="7">Cytoplasm</location>
        <location evidence="7">Nucleoid</location>
    </subcellularLocation>
</comment>
<keyword evidence="4 7" id="KW-0805">Transcription regulation</keyword>
<dbReference type="Gene3D" id="3.40.1550.20">
    <property type="entry name" value="Transcriptional regulator MraZ domain"/>
    <property type="match status" value="1"/>
</dbReference>
<dbReference type="NCBIfam" id="TIGR00242">
    <property type="entry name" value="division/cell wall cluster transcriptional repressor MraZ"/>
    <property type="match status" value="1"/>
</dbReference>
<dbReference type="GO" id="GO:0003700">
    <property type="term" value="F:DNA-binding transcription factor activity"/>
    <property type="evidence" value="ECO:0007669"/>
    <property type="project" value="UniProtKB-UniRule"/>
</dbReference>
<feature type="domain" description="SpoVT-AbrB" evidence="8">
    <location>
        <begin position="15"/>
        <end position="57"/>
    </location>
</feature>
<dbReference type="InterPro" id="IPR035642">
    <property type="entry name" value="MraZ_N"/>
</dbReference>
<keyword evidence="9" id="KW-0132">Cell division</keyword>
<dbReference type="GO" id="GO:2000143">
    <property type="term" value="P:negative regulation of DNA-templated transcription initiation"/>
    <property type="evidence" value="ECO:0007669"/>
    <property type="project" value="TreeGrafter"/>
</dbReference>
<dbReference type="CDD" id="cd16321">
    <property type="entry name" value="MraZ_C"/>
    <property type="match status" value="1"/>
</dbReference>
<keyword evidence="9" id="KW-0131">Cell cycle</keyword>
<gene>
    <name evidence="7" type="primary">mraZ</name>
    <name evidence="9" type="ORF">IV74_GL002223</name>
</gene>
<dbReference type="GO" id="GO:0051301">
    <property type="term" value="P:cell division"/>
    <property type="evidence" value="ECO:0007669"/>
    <property type="project" value="UniProtKB-KW"/>
</dbReference>
<name>A0A0R2HP66_CARDV</name>
<reference evidence="9 10" key="1">
    <citation type="journal article" date="2015" name="Genome Announc.">
        <title>Expanding the biotechnology potential of lactobacilli through comparative genomics of 213 strains and associated genera.</title>
        <authorList>
            <person name="Sun Z."/>
            <person name="Harris H.M."/>
            <person name="McCann A."/>
            <person name="Guo C."/>
            <person name="Argimon S."/>
            <person name="Zhang W."/>
            <person name="Yang X."/>
            <person name="Jeffery I.B."/>
            <person name="Cooney J.C."/>
            <person name="Kagawa T.F."/>
            <person name="Liu W."/>
            <person name="Song Y."/>
            <person name="Salvetti E."/>
            <person name="Wrobel A."/>
            <person name="Rasinkangas P."/>
            <person name="Parkhill J."/>
            <person name="Rea M.C."/>
            <person name="O'Sullivan O."/>
            <person name="Ritari J."/>
            <person name="Douillard F.P."/>
            <person name="Paul Ross R."/>
            <person name="Yang R."/>
            <person name="Briner A.E."/>
            <person name="Felis G.E."/>
            <person name="de Vos W.M."/>
            <person name="Barrangou R."/>
            <person name="Klaenhammer T.R."/>
            <person name="Caufield P.W."/>
            <person name="Cui Y."/>
            <person name="Zhang H."/>
            <person name="O'Toole P.W."/>
        </authorList>
    </citation>
    <scope>NUCLEOTIDE SEQUENCE [LARGE SCALE GENOMIC DNA]</scope>
    <source>
        <strain evidence="9 10">DSM 20623</strain>
    </source>
</reference>
<dbReference type="PATRIC" id="fig|1449336.4.peg.2261"/>
<dbReference type="InterPro" id="IPR035644">
    <property type="entry name" value="MraZ_C"/>
</dbReference>
<dbReference type="HAMAP" id="MF_01008">
    <property type="entry name" value="MraZ"/>
    <property type="match status" value="1"/>
</dbReference>
<dbReference type="Pfam" id="PF02381">
    <property type="entry name" value="MraZ"/>
    <property type="match status" value="2"/>
</dbReference>
<dbReference type="SUPFAM" id="SSF89447">
    <property type="entry name" value="AbrB/MazE/MraZ-like"/>
    <property type="match status" value="1"/>
</dbReference>
<feature type="domain" description="SpoVT-AbrB" evidence="8">
    <location>
        <begin position="86"/>
        <end position="129"/>
    </location>
</feature>
<proteinExistence type="inferred from homology"/>
<keyword evidence="10" id="KW-1185">Reference proteome</keyword>
<dbReference type="PANTHER" id="PTHR34701:SF1">
    <property type="entry name" value="TRANSCRIPTIONAL REGULATOR MRAZ"/>
    <property type="match status" value="1"/>
</dbReference>
<dbReference type="PANTHER" id="PTHR34701">
    <property type="entry name" value="TRANSCRIPTIONAL REGULATOR MRAZ"/>
    <property type="match status" value="1"/>
</dbReference>
<accession>A0A0R2HP66</accession>
<sequence length="153" mass="17811">MYLESGVSVDMLMGEFKHNIDAKGRLIMPAKFREDLGEKFIITRGMDGCLFGYPEKEWTTLEEKLKQLPLAKKDARAFTRFFYSAATECELDKQGRINIPQTLREHAELEKVCHVIGVSDRIEIWSQDRWEKFSEEAEESFDEIAESMIDFGF</sequence>
<protein>
    <recommendedName>
        <fullName evidence="1 7">Transcriptional regulator MraZ</fullName>
    </recommendedName>
</protein>
<comment type="caution">
    <text evidence="9">The sequence shown here is derived from an EMBL/GenBank/DDBJ whole genome shotgun (WGS) entry which is preliminary data.</text>
</comment>
<dbReference type="InterPro" id="IPR037914">
    <property type="entry name" value="SpoVT-AbrB_sf"/>
</dbReference>
<keyword evidence="3" id="KW-0677">Repeat</keyword>